<dbReference type="InterPro" id="IPR041705">
    <property type="entry name" value="PIN_Sll0205"/>
</dbReference>
<dbReference type="PANTHER" id="PTHR36173">
    <property type="entry name" value="RIBONUCLEASE VAPC16-RELATED"/>
    <property type="match status" value="1"/>
</dbReference>
<dbReference type="AlphaFoldDB" id="A0A444LI74"/>
<dbReference type="Proteomes" id="UP000287687">
    <property type="component" value="Unassembled WGS sequence"/>
</dbReference>
<accession>A0A444LI74</accession>
<sequence length="128" mass="14195">MRCLLDTHMIIAVLRNDIHIRFPEAAKLVVSEDFSGFASVASLWEIAIKSRLGKLDPGMDLAAMQSALERTGLITLSIEVSHVTTVIKPEPPTRDPFDRLLLAQCHVEGLQLVTVDRALVDHPLAFRL</sequence>
<proteinExistence type="predicted"/>
<dbReference type="CDD" id="cd09872">
    <property type="entry name" value="PIN_Sll0205-like"/>
    <property type="match status" value="1"/>
</dbReference>
<dbReference type="EMBL" id="SBIP01000002">
    <property type="protein sequence ID" value="RWX78607.1"/>
    <property type="molecule type" value="Genomic_DNA"/>
</dbReference>
<dbReference type="Pfam" id="PF01850">
    <property type="entry name" value="PIN"/>
    <property type="match status" value="1"/>
</dbReference>
<protein>
    <submittedName>
        <fullName evidence="2">Type II toxin-antitoxin system VapC family toxin</fullName>
    </submittedName>
</protein>
<evidence type="ECO:0000313" key="2">
    <source>
        <dbReference type="EMBL" id="RWX78607.1"/>
    </source>
</evidence>
<dbReference type="InterPro" id="IPR029060">
    <property type="entry name" value="PIN-like_dom_sf"/>
</dbReference>
<evidence type="ECO:0000259" key="1">
    <source>
        <dbReference type="Pfam" id="PF01850"/>
    </source>
</evidence>
<dbReference type="SUPFAM" id="SSF88723">
    <property type="entry name" value="PIN domain-like"/>
    <property type="match status" value="1"/>
</dbReference>
<evidence type="ECO:0000313" key="3">
    <source>
        <dbReference type="Proteomes" id="UP000287687"/>
    </source>
</evidence>
<dbReference type="PANTHER" id="PTHR36173:SF2">
    <property type="entry name" value="RIBONUCLEASE VAPC16"/>
    <property type="match status" value="1"/>
</dbReference>
<feature type="domain" description="PIN" evidence="1">
    <location>
        <begin position="4"/>
        <end position="119"/>
    </location>
</feature>
<gene>
    <name evidence="2" type="ORF">EPK99_08375</name>
</gene>
<keyword evidence="3" id="KW-1185">Reference proteome</keyword>
<dbReference type="OrthoDB" id="9798990at2"/>
<dbReference type="Gene3D" id="3.40.50.1010">
    <property type="entry name" value="5'-nuclease"/>
    <property type="match status" value="1"/>
</dbReference>
<comment type="caution">
    <text evidence="2">The sequence shown here is derived from an EMBL/GenBank/DDBJ whole genome shotgun (WGS) entry which is preliminary data.</text>
</comment>
<reference evidence="2 3" key="1">
    <citation type="submission" date="2019-01" db="EMBL/GenBank/DDBJ databases">
        <title>The draft genome of Rhizobium sp. 24NR.</title>
        <authorList>
            <person name="Liu L."/>
            <person name="Liang L."/>
            <person name="Shi S."/>
            <person name="Xu L."/>
            <person name="Wang X."/>
            <person name="Li L."/>
            <person name="Zhang X."/>
        </authorList>
    </citation>
    <scope>NUCLEOTIDE SEQUENCE [LARGE SCALE GENOMIC DNA]</scope>
    <source>
        <strain evidence="2 3">24NR</strain>
    </source>
</reference>
<dbReference type="RefSeq" id="WP_128442584.1">
    <property type="nucleotide sequence ID" value="NZ_SBIP01000002.1"/>
</dbReference>
<dbReference type="InterPro" id="IPR052919">
    <property type="entry name" value="TA_system_RNase"/>
</dbReference>
<dbReference type="InterPro" id="IPR002716">
    <property type="entry name" value="PIN_dom"/>
</dbReference>
<organism evidence="2 3">
    <name type="scientific">Neorhizobium lilium</name>
    <dbReference type="NCBI Taxonomy" id="2503024"/>
    <lineage>
        <taxon>Bacteria</taxon>
        <taxon>Pseudomonadati</taxon>
        <taxon>Pseudomonadota</taxon>
        <taxon>Alphaproteobacteria</taxon>
        <taxon>Hyphomicrobiales</taxon>
        <taxon>Rhizobiaceae</taxon>
        <taxon>Rhizobium/Agrobacterium group</taxon>
        <taxon>Neorhizobium</taxon>
    </lineage>
</organism>
<name>A0A444LI74_9HYPH</name>